<dbReference type="InterPro" id="IPR027417">
    <property type="entry name" value="P-loop_NTPase"/>
</dbReference>
<evidence type="ECO:0000256" key="1">
    <source>
        <dbReference type="ARBA" id="ARBA00004555"/>
    </source>
</evidence>
<keyword evidence="14" id="KW-0479">Metal-binding</keyword>
<dbReference type="CDD" id="cd00878">
    <property type="entry name" value="Arf_Arl"/>
    <property type="match status" value="1"/>
</dbReference>
<evidence type="ECO:0000313" key="15">
    <source>
        <dbReference type="EMBL" id="KAJ3055101.1"/>
    </source>
</evidence>
<evidence type="ECO:0000256" key="13">
    <source>
        <dbReference type="PIRSR" id="PIRSR606689-1"/>
    </source>
</evidence>
<evidence type="ECO:0000256" key="9">
    <source>
        <dbReference type="ARBA" id="ARBA00023134"/>
    </source>
</evidence>
<dbReference type="PROSITE" id="PS51417">
    <property type="entry name" value="ARF"/>
    <property type="match status" value="1"/>
</dbReference>
<dbReference type="SMART" id="SM00177">
    <property type="entry name" value="ARF"/>
    <property type="match status" value="1"/>
</dbReference>
<proteinExistence type="inferred from homology"/>
<evidence type="ECO:0000256" key="11">
    <source>
        <dbReference type="ARBA" id="ARBA00053326"/>
    </source>
</evidence>
<evidence type="ECO:0000256" key="6">
    <source>
        <dbReference type="ARBA" id="ARBA00022892"/>
    </source>
</evidence>
<feature type="binding site" evidence="14">
    <location>
        <position position="46"/>
    </location>
    <ligand>
        <name>Mg(2+)</name>
        <dbReference type="ChEBI" id="CHEBI:18420"/>
    </ligand>
</feature>
<dbReference type="GO" id="GO:0016192">
    <property type="term" value="P:vesicle-mediated transport"/>
    <property type="evidence" value="ECO:0007669"/>
    <property type="project" value="UniProtKB-KW"/>
</dbReference>
<dbReference type="Pfam" id="PF00025">
    <property type="entry name" value="Arf"/>
    <property type="match status" value="1"/>
</dbReference>
<comment type="subcellular location">
    <subcellularLocation>
        <location evidence="1">Golgi apparatus</location>
    </subcellularLocation>
</comment>
<keyword evidence="3" id="KW-0813">Transport</keyword>
<keyword evidence="4" id="KW-0519">Myristate</keyword>
<feature type="binding site" evidence="13">
    <location>
        <begin position="22"/>
        <end position="29"/>
    </location>
    <ligand>
        <name>GTP</name>
        <dbReference type="ChEBI" id="CHEBI:37565"/>
    </ligand>
</feature>
<evidence type="ECO:0000313" key="16">
    <source>
        <dbReference type="Proteomes" id="UP001212841"/>
    </source>
</evidence>
<organism evidence="15 16">
    <name type="scientific">Rhizophlyctis rosea</name>
    <dbReference type="NCBI Taxonomy" id="64517"/>
    <lineage>
        <taxon>Eukaryota</taxon>
        <taxon>Fungi</taxon>
        <taxon>Fungi incertae sedis</taxon>
        <taxon>Chytridiomycota</taxon>
        <taxon>Chytridiomycota incertae sedis</taxon>
        <taxon>Chytridiomycetes</taxon>
        <taxon>Rhizophlyctidales</taxon>
        <taxon>Rhizophlyctidaceae</taxon>
        <taxon>Rhizophlyctis</taxon>
    </lineage>
</organism>
<comment type="caution">
    <text evidence="15">The sequence shown here is derived from an EMBL/GenBank/DDBJ whole genome shotgun (WGS) entry which is preliminary data.</text>
</comment>
<dbReference type="EMBL" id="JADGJD010000095">
    <property type="protein sequence ID" value="KAJ3055101.1"/>
    <property type="molecule type" value="Genomic_DNA"/>
</dbReference>
<keyword evidence="15" id="KW-0378">Hydrolase</keyword>
<evidence type="ECO:0000256" key="12">
    <source>
        <dbReference type="ARBA" id="ARBA00070396"/>
    </source>
</evidence>
<reference evidence="15" key="1">
    <citation type="submission" date="2020-05" db="EMBL/GenBank/DDBJ databases">
        <title>Phylogenomic resolution of chytrid fungi.</title>
        <authorList>
            <person name="Stajich J.E."/>
            <person name="Amses K."/>
            <person name="Simmons R."/>
            <person name="Seto K."/>
            <person name="Myers J."/>
            <person name="Bonds A."/>
            <person name="Quandt C.A."/>
            <person name="Barry K."/>
            <person name="Liu P."/>
            <person name="Grigoriev I."/>
            <person name="Longcore J.E."/>
            <person name="James T.Y."/>
        </authorList>
    </citation>
    <scope>NUCLEOTIDE SEQUENCE</scope>
    <source>
        <strain evidence="15">JEL0318</strain>
    </source>
</reference>
<keyword evidence="7" id="KW-0653">Protein transport</keyword>
<dbReference type="Gene3D" id="3.40.50.300">
    <property type="entry name" value="P-loop containing nucleotide triphosphate hydrolases"/>
    <property type="match status" value="1"/>
</dbReference>
<dbReference type="PRINTS" id="PR00328">
    <property type="entry name" value="SAR1GTPBP"/>
</dbReference>
<feature type="binding site" evidence="13">
    <location>
        <position position="68"/>
    </location>
    <ligand>
        <name>GTP</name>
        <dbReference type="ChEBI" id="CHEBI:37565"/>
    </ligand>
</feature>
<dbReference type="SUPFAM" id="SSF52540">
    <property type="entry name" value="P-loop containing nucleoside triphosphate hydrolases"/>
    <property type="match status" value="1"/>
</dbReference>
<keyword evidence="6" id="KW-0931">ER-Golgi transport</keyword>
<dbReference type="FunFam" id="3.40.50.300:FF:003500">
    <property type="entry name" value="ADP-ribosylation factor 1"/>
    <property type="match status" value="1"/>
</dbReference>
<dbReference type="InterPro" id="IPR006689">
    <property type="entry name" value="Small_GTPase_ARF/SAR"/>
</dbReference>
<keyword evidence="8" id="KW-0333">Golgi apparatus</keyword>
<comment type="function">
    <text evidence="11">GTP-binding protein involved in protein trafficking; may modulate vesicle budding and uncoating within the Golgi apparatus.</text>
</comment>
<dbReference type="PANTHER" id="PTHR11711">
    <property type="entry name" value="ADP RIBOSYLATION FACTOR-RELATED"/>
    <property type="match status" value="1"/>
</dbReference>
<evidence type="ECO:0000256" key="5">
    <source>
        <dbReference type="ARBA" id="ARBA00022741"/>
    </source>
</evidence>
<keyword evidence="10" id="KW-0449">Lipoprotein</keyword>
<keyword evidence="9 13" id="KW-0342">GTP-binding</keyword>
<evidence type="ECO:0000256" key="3">
    <source>
        <dbReference type="ARBA" id="ARBA00022448"/>
    </source>
</evidence>
<feature type="binding site" evidence="13">
    <location>
        <begin position="132"/>
        <end position="135"/>
    </location>
    <ligand>
        <name>GTP</name>
        <dbReference type="ChEBI" id="CHEBI:37565"/>
    </ligand>
</feature>
<accession>A0AAD5X766</accession>
<feature type="binding site" evidence="14">
    <location>
        <position position="29"/>
    </location>
    <ligand>
        <name>Mg(2+)</name>
        <dbReference type="ChEBI" id="CHEBI:18420"/>
    </ligand>
</feature>
<dbReference type="Proteomes" id="UP001212841">
    <property type="component" value="Unassembled WGS sequence"/>
</dbReference>
<keyword evidence="16" id="KW-1185">Reference proteome</keyword>
<comment type="similarity">
    <text evidence="2">Belongs to the small GTPase superfamily. Arf family.</text>
</comment>
<dbReference type="GO" id="GO:0005794">
    <property type="term" value="C:Golgi apparatus"/>
    <property type="evidence" value="ECO:0007669"/>
    <property type="project" value="UniProtKB-SubCell"/>
</dbReference>
<protein>
    <recommendedName>
        <fullName evidence="12">ADP-ribosylation factor</fullName>
    </recommendedName>
</protein>
<keyword evidence="14" id="KW-0460">Magnesium</keyword>
<evidence type="ECO:0000256" key="8">
    <source>
        <dbReference type="ARBA" id="ARBA00023034"/>
    </source>
</evidence>
<evidence type="ECO:0000256" key="4">
    <source>
        <dbReference type="ARBA" id="ARBA00022707"/>
    </source>
</evidence>
<dbReference type="GO" id="GO:0003924">
    <property type="term" value="F:GTPase activity"/>
    <property type="evidence" value="ECO:0007669"/>
    <property type="project" value="InterPro"/>
</dbReference>
<dbReference type="AlphaFoldDB" id="A0AAD5X766"/>
<name>A0AAD5X766_9FUNG</name>
<evidence type="ECO:0000256" key="2">
    <source>
        <dbReference type="ARBA" id="ARBA00010290"/>
    </source>
</evidence>
<dbReference type="GO" id="GO:0015031">
    <property type="term" value="P:protein transport"/>
    <property type="evidence" value="ECO:0007669"/>
    <property type="project" value="UniProtKB-KW"/>
</dbReference>
<dbReference type="GO" id="GO:0046872">
    <property type="term" value="F:metal ion binding"/>
    <property type="evidence" value="ECO:0007669"/>
    <property type="project" value="UniProtKB-KW"/>
</dbReference>
<dbReference type="GO" id="GO:0005525">
    <property type="term" value="F:GTP binding"/>
    <property type="evidence" value="ECO:0007669"/>
    <property type="project" value="UniProtKB-KW"/>
</dbReference>
<keyword evidence="5 13" id="KW-0547">Nucleotide-binding</keyword>
<gene>
    <name evidence="15" type="primary">YUH1</name>
    <name evidence="15" type="ORF">HK097_011476</name>
</gene>
<sequence>MPNFFRKLFLPAKPEYKIFMSGLDAAGKTTILYKLKLGEIVTTIPTIGFNVETLEYKGFNWTAWDVGGWCDKIRPLYRHYFPNTNALFYIIDSTDRDRLPETLKELDSALTELIENNTPTSTSFACVAIILNKQDLPNAMSLKYFEEQLTPIMMRNKKLPGGEGVEWSFNPVCALSGDGLYEVLDWLNETMSKIQPAAKKAWAKHSTPLLPHQMPPTDLLIQRIKEVHDDPEDPDAFMEQFGEGLVTPFDHRAHVRAGFLILVRCRRRGVRDPKAVDEFIVGLRRFFEKAGNRLRNTFNITMTIFWCHAIHAALTSYTHSLPNNQLPTDDAFPSFLLHAPHLMWSGLWTKHYSKDRILTKEAATNFVLPDKRPLETYVVLQDAAKLAMRMEEGAKPIEKGKILGSVESGDGMGDETFWKKFEAGMLDSFGVTDIVRVAYLTVKGARKSGERRGVAVKRSMDQLQSLLVRLRSTNPSDSTPIFSETQFYFYIQIIDATIVDQDVQILDLSFRSFTSLFPELLRHDLYKRYYSDKVWSSIESRVQFSIPDIKPLPNRFDRRDLKDVKEAVERDKRPTIEELKVLGGKMVGELEGWDDEEFLKAVGEGRVPRFTHGVLLRFIWLHIRRVKDGGERRSLGTSRILDGIDEYFANRKEAEASDESGEEEGWKAHKGLTHVTFWIQMVTGALVGARRVASLKEFAGFLEGAPELVWEGLWRLYYSEEVMESVEAKALFVPPDVRKLPSYVI</sequence>
<evidence type="ECO:0000256" key="10">
    <source>
        <dbReference type="ARBA" id="ARBA00023288"/>
    </source>
</evidence>
<dbReference type="SMART" id="SM00178">
    <property type="entry name" value="SAR"/>
    <property type="match status" value="1"/>
</dbReference>
<evidence type="ECO:0000256" key="7">
    <source>
        <dbReference type="ARBA" id="ARBA00022927"/>
    </source>
</evidence>
<evidence type="ECO:0000256" key="14">
    <source>
        <dbReference type="PIRSR" id="PIRSR606689-2"/>
    </source>
</evidence>
<dbReference type="InterPro" id="IPR024156">
    <property type="entry name" value="Small_GTPase_ARF"/>
</dbReference>